<evidence type="ECO:0000313" key="2">
    <source>
        <dbReference type="Proteomes" id="UP000249304"/>
    </source>
</evidence>
<keyword evidence="2" id="KW-1185">Reference proteome</keyword>
<organism evidence="1 2">
    <name type="scientific">Nonomuraea aridisoli</name>
    <dbReference type="NCBI Taxonomy" id="2070368"/>
    <lineage>
        <taxon>Bacteria</taxon>
        <taxon>Bacillati</taxon>
        <taxon>Actinomycetota</taxon>
        <taxon>Actinomycetes</taxon>
        <taxon>Streptosporangiales</taxon>
        <taxon>Streptosporangiaceae</taxon>
        <taxon>Nonomuraea</taxon>
    </lineage>
</organism>
<comment type="caution">
    <text evidence="1">The sequence shown here is derived from an EMBL/GenBank/DDBJ whole genome shotgun (WGS) entry which is preliminary data.</text>
</comment>
<accession>A0A2W2EMN1</accession>
<sequence length="131" mass="13936">MLGMSCRICTQDKREENLENIMQIRKFAALLVSTLGGVMFWAGSAEADGSHGEGQGDQINNCTSFSLINLFGGPQVVCVNEQVSGGGGAQVNNCRAVTVLGIVDDLRILPVQLDGSSVRCVNIRHANRGEV</sequence>
<dbReference type="AlphaFoldDB" id="A0A2W2EMN1"/>
<reference evidence="1 2" key="1">
    <citation type="submission" date="2018-01" db="EMBL/GenBank/DDBJ databases">
        <title>Draft genome sequence of Nonomuraea sp. KC333.</title>
        <authorList>
            <person name="Sahin N."/>
            <person name="Saygin H."/>
            <person name="Ay H."/>
        </authorList>
    </citation>
    <scope>NUCLEOTIDE SEQUENCE [LARGE SCALE GENOMIC DNA]</scope>
    <source>
        <strain evidence="1 2">KC333</strain>
    </source>
</reference>
<protein>
    <submittedName>
        <fullName evidence="1">Uncharacterized protein</fullName>
    </submittedName>
</protein>
<evidence type="ECO:0000313" key="1">
    <source>
        <dbReference type="EMBL" id="PZG18019.1"/>
    </source>
</evidence>
<dbReference type="Proteomes" id="UP000249304">
    <property type="component" value="Unassembled WGS sequence"/>
</dbReference>
<proteinExistence type="predicted"/>
<dbReference type="EMBL" id="POUD01000058">
    <property type="protein sequence ID" value="PZG18019.1"/>
    <property type="molecule type" value="Genomic_DNA"/>
</dbReference>
<gene>
    <name evidence="1" type="ORF">C1J01_16235</name>
</gene>
<name>A0A2W2EMN1_9ACTN</name>